<dbReference type="Proteomes" id="UP000824890">
    <property type="component" value="Unassembled WGS sequence"/>
</dbReference>
<comment type="caution">
    <text evidence="1">The sequence shown here is derived from an EMBL/GenBank/DDBJ whole genome shotgun (WGS) entry which is preliminary data.</text>
</comment>
<keyword evidence="2" id="KW-1185">Reference proteome</keyword>
<proteinExistence type="predicted"/>
<organism evidence="1 2">
    <name type="scientific">Brassica napus</name>
    <name type="common">Rape</name>
    <dbReference type="NCBI Taxonomy" id="3708"/>
    <lineage>
        <taxon>Eukaryota</taxon>
        <taxon>Viridiplantae</taxon>
        <taxon>Streptophyta</taxon>
        <taxon>Embryophyta</taxon>
        <taxon>Tracheophyta</taxon>
        <taxon>Spermatophyta</taxon>
        <taxon>Magnoliopsida</taxon>
        <taxon>eudicotyledons</taxon>
        <taxon>Gunneridae</taxon>
        <taxon>Pentapetalae</taxon>
        <taxon>rosids</taxon>
        <taxon>malvids</taxon>
        <taxon>Brassicales</taxon>
        <taxon>Brassicaceae</taxon>
        <taxon>Brassiceae</taxon>
        <taxon>Brassica</taxon>
    </lineage>
</organism>
<name>A0ABQ7YUA3_BRANA</name>
<sequence>ALFSQVILCNIVPGCLMHFGSFPCREKNKLWKTGPKFDEIEQRLPSLEAAVRPIRADKEALVAVEEALRFLEENCGFSYSVISLSIWKITALLDDKNLSSLKKSLKGLREFGLDGGLRDAALDKLES</sequence>
<protein>
    <submittedName>
        <fullName evidence="1">Uncharacterized protein</fullName>
    </submittedName>
</protein>
<reference evidence="1 2" key="1">
    <citation type="submission" date="2021-05" db="EMBL/GenBank/DDBJ databases">
        <title>Genome Assembly of Synthetic Allotetraploid Brassica napus Reveals Homoeologous Exchanges between Subgenomes.</title>
        <authorList>
            <person name="Davis J.T."/>
        </authorList>
    </citation>
    <scope>NUCLEOTIDE SEQUENCE [LARGE SCALE GENOMIC DNA]</scope>
    <source>
        <strain evidence="2">cv. Da-Ae</strain>
        <tissue evidence="1">Seedling</tissue>
    </source>
</reference>
<evidence type="ECO:0000313" key="2">
    <source>
        <dbReference type="Proteomes" id="UP000824890"/>
    </source>
</evidence>
<dbReference type="EMBL" id="JAGKQM010000017">
    <property type="protein sequence ID" value="KAH0871509.1"/>
    <property type="molecule type" value="Genomic_DNA"/>
</dbReference>
<evidence type="ECO:0000313" key="1">
    <source>
        <dbReference type="EMBL" id="KAH0871509.1"/>
    </source>
</evidence>
<gene>
    <name evidence="1" type="ORF">HID58_078531</name>
</gene>
<feature type="non-terminal residue" evidence="1">
    <location>
        <position position="1"/>
    </location>
</feature>
<accession>A0ABQ7YUA3</accession>